<dbReference type="CDD" id="cd00093">
    <property type="entry name" value="HTH_XRE"/>
    <property type="match status" value="1"/>
</dbReference>
<sequence>MTNAEPVDEPADAPDPGMARAGAAAAARRRELDISQRSLAADGIINAGALIAFEKGRSWPRERTRARLEEILQWPPGTIARLRKGEPIRPSAPPPEAPTAAGGDEVSLIAQAIVTAVGAFDSSVASLPSDTEATFIPRVTAILADLRQLEAVASRAARIRVTPTLIKALSAVRSLYDDLMMRAARAPQATLGHRLYAARRSANLTALETAQAAGVSEQVIQAAEAGEPLSPDEAEAIDTLVGQIA</sequence>
<evidence type="ECO:0000313" key="3">
    <source>
        <dbReference type="Proteomes" id="UP000279306"/>
    </source>
</evidence>
<dbReference type="AlphaFoldDB" id="A0A3S4TRC9"/>
<dbReference type="EMBL" id="LR134356">
    <property type="protein sequence ID" value="VEG50960.1"/>
    <property type="molecule type" value="Genomic_DNA"/>
</dbReference>
<dbReference type="Gene3D" id="1.10.260.40">
    <property type="entry name" value="lambda repressor-like DNA-binding domains"/>
    <property type="match status" value="1"/>
</dbReference>
<dbReference type="InterPro" id="IPR010982">
    <property type="entry name" value="Lambda_DNA-bd_dom_sf"/>
</dbReference>
<feature type="compositionally biased region" description="Low complexity" evidence="1">
    <location>
        <begin position="14"/>
        <end position="23"/>
    </location>
</feature>
<dbReference type="OrthoDB" id="3214282at2"/>
<gene>
    <name evidence="2" type="ORF">NCTC10437_00066</name>
</gene>
<dbReference type="RefSeq" id="WP_048635405.1">
    <property type="nucleotide sequence ID" value="NZ_CVQQ01000031.1"/>
</dbReference>
<organism evidence="2 3">
    <name type="scientific">Mycolicibacterium aurum</name>
    <name type="common">Mycobacterium aurum</name>
    <dbReference type="NCBI Taxonomy" id="1791"/>
    <lineage>
        <taxon>Bacteria</taxon>
        <taxon>Bacillati</taxon>
        <taxon>Actinomycetota</taxon>
        <taxon>Actinomycetes</taxon>
        <taxon>Mycobacteriales</taxon>
        <taxon>Mycobacteriaceae</taxon>
        <taxon>Mycolicibacterium</taxon>
    </lineage>
</organism>
<proteinExistence type="predicted"/>
<evidence type="ECO:0000256" key="1">
    <source>
        <dbReference type="SAM" id="MobiDB-lite"/>
    </source>
</evidence>
<feature type="compositionally biased region" description="Acidic residues" evidence="1">
    <location>
        <begin position="1"/>
        <end position="12"/>
    </location>
</feature>
<dbReference type="KEGG" id="mauu:NCTC10437_00066"/>
<dbReference type="InterPro" id="IPR001387">
    <property type="entry name" value="Cro/C1-type_HTH"/>
</dbReference>
<accession>A0A3S4TRC9</accession>
<protein>
    <submittedName>
        <fullName evidence="2">Hypothetical alanine rich protein</fullName>
    </submittedName>
</protein>
<reference evidence="2 3" key="1">
    <citation type="submission" date="2018-12" db="EMBL/GenBank/DDBJ databases">
        <authorList>
            <consortium name="Pathogen Informatics"/>
        </authorList>
    </citation>
    <scope>NUCLEOTIDE SEQUENCE [LARGE SCALE GENOMIC DNA]</scope>
    <source>
        <strain evidence="2 3">NCTC10437</strain>
    </source>
</reference>
<dbReference type="SUPFAM" id="SSF47413">
    <property type="entry name" value="lambda repressor-like DNA-binding domains"/>
    <property type="match status" value="1"/>
</dbReference>
<dbReference type="Proteomes" id="UP000279306">
    <property type="component" value="Chromosome"/>
</dbReference>
<keyword evidence="3" id="KW-1185">Reference proteome</keyword>
<feature type="region of interest" description="Disordered" evidence="1">
    <location>
        <begin position="1"/>
        <end position="23"/>
    </location>
</feature>
<dbReference type="GO" id="GO:0003677">
    <property type="term" value="F:DNA binding"/>
    <property type="evidence" value="ECO:0007669"/>
    <property type="project" value="InterPro"/>
</dbReference>
<name>A0A3S4TRC9_MYCAU</name>
<evidence type="ECO:0000313" key="2">
    <source>
        <dbReference type="EMBL" id="VEG50960.1"/>
    </source>
</evidence>